<keyword evidence="2 5" id="KW-0863">Zinc-finger</keyword>
<feature type="compositionally biased region" description="Basic and acidic residues" evidence="6">
    <location>
        <begin position="1446"/>
        <end position="1460"/>
    </location>
</feature>
<feature type="compositionally biased region" description="Low complexity" evidence="6">
    <location>
        <begin position="1358"/>
        <end position="1371"/>
    </location>
</feature>
<feature type="domain" description="SET" evidence="8">
    <location>
        <begin position="1003"/>
        <end position="1133"/>
    </location>
</feature>
<feature type="compositionally biased region" description="Basic and acidic residues" evidence="6">
    <location>
        <begin position="78"/>
        <end position="88"/>
    </location>
</feature>
<feature type="compositionally biased region" description="Polar residues" evidence="6">
    <location>
        <begin position="1890"/>
        <end position="1903"/>
    </location>
</feature>
<evidence type="ECO:0000256" key="2">
    <source>
        <dbReference type="ARBA" id="ARBA00022771"/>
    </source>
</evidence>
<evidence type="ECO:0000256" key="4">
    <source>
        <dbReference type="ARBA" id="ARBA00022853"/>
    </source>
</evidence>
<feature type="region of interest" description="Disordered" evidence="6">
    <location>
        <begin position="794"/>
        <end position="834"/>
    </location>
</feature>
<dbReference type="PROSITE" id="PS01359">
    <property type="entry name" value="ZF_PHD_1"/>
    <property type="match status" value="1"/>
</dbReference>
<gene>
    <name evidence="9" type="ORF">DdX_02917</name>
</gene>
<feature type="compositionally biased region" description="Polar residues" evidence="6">
    <location>
        <begin position="1501"/>
        <end position="1517"/>
    </location>
</feature>
<feature type="compositionally biased region" description="Low complexity" evidence="6">
    <location>
        <begin position="1"/>
        <end position="12"/>
    </location>
</feature>
<dbReference type="GO" id="GO:0034967">
    <property type="term" value="C:Set3 complex"/>
    <property type="evidence" value="ECO:0007669"/>
    <property type="project" value="TreeGrafter"/>
</dbReference>
<feature type="compositionally biased region" description="Polar residues" evidence="6">
    <location>
        <begin position="1305"/>
        <end position="1323"/>
    </location>
</feature>
<keyword evidence="3" id="KW-0862">Zinc</keyword>
<proteinExistence type="predicted"/>
<feature type="compositionally biased region" description="Polar residues" evidence="6">
    <location>
        <begin position="1665"/>
        <end position="1677"/>
    </location>
</feature>
<feature type="region of interest" description="Disordered" evidence="6">
    <location>
        <begin position="1708"/>
        <end position="1727"/>
    </location>
</feature>
<feature type="compositionally biased region" description="Pro residues" evidence="6">
    <location>
        <begin position="1880"/>
        <end position="1889"/>
    </location>
</feature>
<name>A0AAD4NDP3_9BILA</name>
<feature type="compositionally biased region" description="Polar residues" evidence="6">
    <location>
        <begin position="1772"/>
        <end position="1800"/>
    </location>
</feature>
<feature type="compositionally biased region" description="Low complexity" evidence="6">
    <location>
        <begin position="1201"/>
        <end position="1227"/>
    </location>
</feature>
<evidence type="ECO:0000256" key="6">
    <source>
        <dbReference type="SAM" id="MobiDB-lite"/>
    </source>
</evidence>
<dbReference type="PANTHER" id="PTHR46462">
    <property type="entry name" value="UPSET, ISOFORM A"/>
    <property type="match status" value="1"/>
</dbReference>
<evidence type="ECO:0000256" key="1">
    <source>
        <dbReference type="ARBA" id="ARBA00022723"/>
    </source>
</evidence>
<dbReference type="SMART" id="SM00317">
    <property type="entry name" value="SET"/>
    <property type="match status" value="1"/>
</dbReference>
<feature type="compositionally biased region" description="Polar residues" evidence="6">
    <location>
        <begin position="112"/>
        <end position="122"/>
    </location>
</feature>
<dbReference type="CDD" id="cd10529">
    <property type="entry name" value="SET_SETD5-like"/>
    <property type="match status" value="1"/>
</dbReference>
<feature type="compositionally biased region" description="Polar residues" evidence="6">
    <location>
        <begin position="568"/>
        <end position="580"/>
    </location>
</feature>
<dbReference type="SUPFAM" id="SSF57903">
    <property type="entry name" value="FYVE/PHD zinc finger"/>
    <property type="match status" value="1"/>
</dbReference>
<feature type="region of interest" description="Disordered" evidence="6">
    <location>
        <begin position="436"/>
        <end position="484"/>
    </location>
</feature>
<dbReference type="GO" id="GO:0070210">
    <property type="term" value="C:Rpd3L-Expanded complex"/>
    <property type="evidence" value="ECO:0007669"/>
    <property type="project" value="TreeGrafter"/>
</dbReference>
<feature type="compositionally biased region" description="Basic residues" evidence="6">
    <location>
        <begin position="1235"/>
        <end position="1250"/>
    </location>
</feature>
<feature type="compositionally biased region" description="Polar residues" evidence="6">
    <location>
        <begin position="1186"/>
        <end position="1200"/>
    </location>
</feature>
<feature type="compositionally biased region" description="Polar residues" evidence="6">
    <location>
        <begin position="448"/>
        <end position="484"/>
    </location>
</feature>
<dbReference type="GO" id="GO:0006325">
    <property type="term" value="P:chromatin organization"/>
    <property type="evidence" value="ECO:0007669"/>
    <property type="project" value="UniProtKB-KW"/>
</dbReference>
<evidence type="ECO:0000259" key="8">
    <source>
        <dbReference type="PROSITE" id="PS50280"/>
    </source>
</evidence>
<feature type="compositionally biased region" description="Polar residues" evidence="6">
    <location>
        <begin position="1817"/>
        <end position="1830"/>
    </location>
</feature>
<dbReference type="InterPro" id="IPR011011">
    <property type="entry name" value="Znf_FYVE_PHD"/>
</dbReference>
<dbReference type="Proteomes" id="UP001201812">
    <property type="component" value="Unassembled WGS sequence"/>
</dbReference>
<dbReference type="Pfam" id="PF00856">
    <property type="entry name" value="SET"/>
    <property type="match status" value="1"/>
</dbReference>
<dbReference type="InterPro" id="IPR046341">
    <property type="entry name" value="SET_dom_sf"/>
</dbReference>
<feature type="compositionally biased region" description="Low complexity" evidence="6">
    <location>
        <begin position="1748"/>
        <end position="1771"/>
    </location>
</feature>
<keyword evidence="4" id="KW-0156">Chromatin regulator</keyword>
<evidence type="ECO:0000313" key="9">
    <source>
        <dbReference type="EMBL" id="KAI1726215.1"/>
    </source>
</evidence>
<feature type="compositionally biased region" description="Low complexity" evidence="6">
    <location>
        <begin position="1461"/>
        <end position="1474"/>
    </location>
</feature>
<feature type="region of interest" description="Disordered" evidence="6">
    <location>
        <begin position="1186"/>
        <end position="1533"/>
    </location>
</feature>
<keyword evidence="10" id="KW-1185">Reference proteome</keyword>
<feature type="region of interest" description="Disordered" evidence="6">
    <location>
        <begin position="931"/>
        <end position="973"/>
    </location>
</feature>
<dbReference type="PANTHER" id="PTHR46462:SF3">
    <property type="entry name" value="UPSET, ISOFORM A"/>
    <property type="match status" value="1"/>
</dbReference>
<dbReference type="GO" id="GO:0006355">
    <property type="term" value="P:regulation of DNA-templated transcription"/>
    <property type="evidence" value="ECO:0007669"/>
    <property type="project" value="TreeGrafter"/>
</dbReference>
<dbReference type="SUPFAM" id="SSF82199">
    <property type="entry name" value="SET domain"/>
    <property type="match status" value="1"/>
</dbReference>
<feature type="compositionally biased region" description="Polar residues" evidence="6">
    <location>
        <begin position="662"/>
        <end position="675"/>
    </location>
</feature>
<reference evidence="9" key="1">
    <citation type="submission" date="2022-01" db="EMBL/GenBank/DDBJ databases">
        <title>Genome Sequence Resource for Two Populations of Ditylenchus destructor, the Migratory Endoparasitic Phytonematode.</title>
        <authorList>
            <person name="Zhang H."/>
            <person name="Lin R."/>
            <person name="Xie B."/>
        </authorList>
    </citation>
    <scope>NUCLEOTIDE SEQUENCE</scope>
    <source>
        <strain evidence="9">BazhouSP</strain>
    </source>
</reference>
<dbReference type="InterPro" id="IPR019787">
    <property type="entry name" value="Znf_PHD-finger"/>
</dbReference>
<evidence type="ECO:0000313" key="10">
    <source>
        <dbReference type="Proteomes" id="UP001201812"/>
    </source>
</evidence>
<feature type="compositionally biased region" description="Low complexity" evidence="6">
    <location>
        <begin position="615"/>
        <end position="634"/>
    </location>
</feature>
<feature type="domain" description="PHD-type" evidence="7">
    <location>
        <begin position="852"/>
        <end position="900"/>
    </location>
</feature>
<feature type="region of interest" description="Disordered" evidence="6">
    <location>
        <begin position="329"/>
        <end position="418"/>
    </location>
</feature>
<dbReference type="CDD" id="cd15550">
    <property type="entry name" value="PHD_MLL5"/>
    <property type="match status" value="1"/>
</dbReference>
<feature type="compositionally biased region" description="Low complexity" evidence="6">
    <location>
        <begin position="676"/>
        <end position="692"/>
    </location>
</feature>
<dbReference type="GO" id="GO:0008270">
    <property type="term" value="F:zinc ion binding"/>
    <property type="evidence" value="ECO:0007669"/>
    <property type="project" value="UniProtKB-KW"/>
</dbReference>
<dbReference type="Gene3D" id="2.170.270.10">
    <property type="entry name" value="SET domain"/>
    <property type="match status" value="1"/>
</dbReference>
<evidence type="ECO:0000256" key="5">
    <source>
        <dbReference type="PROSITE-ProRule" id="PRU00146"/>
    </source>
</evidence>
<keyword evidence="1" id="KW-0479">Metal-binding</keyword>
<dbReference type="Pfam" id="PF20826">
    <property type="entry name" value="PHD_5"/>
    <property type="match status" value="1"/>
</dbReference>
<dbReference type="PROSITE" id="PS50016">
    <property type="entry name" value="ZF_PHD_2"/>
    <property type="match status" value="1"/>
</dbReference>
<organism evidence="9 10">
    <name type="scientific">Ditylenchus destructor</name>
    <dbReference type="NCBI Taxonomy" id="166010"/>
    <lineage>
        <taxon>Eukaryota</taxon>
        <taxon>Metazoa</taxon>
        <taxon>Ecdysozoa</taxon>
        <taxon>Nematoda</taxon>
        <taxon>Chromadorea</taxon>
        <taxon>Rhabditida</taxon>
        <taxon>Tylenchina</taxon>
        <taxon>Tylenchomorpha</taxon>
        <taxon>Sphaerularioidea</taxon>
        <taxon>Anguinidae</taxon>
        <taxon>Anguininae</taxon>
        <taxon>Ditylenchus</taxon>
    </lineage>
</organism>
<comment type="caution">
    <text evidence="9">The sequence shown here is derived from an EMBL/GenBank/DDBJ whole genome shotgun (WGS) entry which is preliminary data.</text>
</comment>
<dbReference type="InterPro" id="IPR019786">
    <property type="entry name" value="Zinc_finger_PHD-type_CS"/>
</dbReference>
<feature type="compositionally biased region" description="Polar residues" evidence="6">
    <location>
        <begin position="1837"/>
        <end position="1846"/>
    </location>
</feature>
<feature type="region of interest" description="Disordered" evidence="6">
    <location>
        <begin position="1746"/>
        <end position="1903"/>
    </location>
</feature>
<feature type="compositionally biased region" description="Basic and acidic residues" evidence="6">
    <location>
        <begin position="1623"/>
        <end position="1633"/>
    </location>
</feature>
<dbReference type="InterPro" id="IPR001214">
    <property type="entry name" value="SET_dom"/>
</dbReference>
<feature type="compositionally biased region" description="Polar residues" evidence="6">
    <location>
        <begin position="603"/>
        <end position="614"/>
    </location>
</feature>
<feature type="compositionally biased region" description="Polar residues" evidence="6">
    <location>
        <begin position="400"/>
        <end position="412"/>
    </location>
</feature>
<accession>A0AAD4NDP3</accession>
<evidence type="ECO:0000256" key="3">
    <source>
        <dbReference type="ARBA" id="ARBA00022833"/>
    </source>
</evidence>
<dbReference type="EMBL" id="JAKKPZ010000002">
    <property type="protein sequence ID" value="KAI1726215.1"/>
    <property type="molecule type" value="Genomic_DNA"/>
</dbReference>
<evidence type="ECO:0000259" key="7">
    <source>
        <dbReference type="PROSITE" id="PS50016"/>
    </source>
</evidence>
<sequence length="1903" mass="204705">MESQTTITTPTDQDIETSHAEVRQNEEQPIAQPMESAVGAPVDHSDYEGITSPAADNTDGQESVPEPNPSTEPANTDFEDHRTSHQADSEDEDGGAPAVSVVIDEDDGPSASIVSEQNSTATESEEPLSNIPYQDHNYDVGRPAVRTNTSRAYFGDNNEPFPVIEGLASYIGDDHEDAQYNNVTQRQSSIEQSRIRTVSASEQMRPTMHSAANHRPVTSVISGRSMQQVRTIRSSDGYSPGRSVNIVNQSSALPPVFNPRRVLRPSGVVGDYGQAPPTLRVAGRSSEAGVPVRYAPISQGYMQRSGSNMGSPPNVAAIINDPSRAANDNAPAPFIIPSRGVKPGPRGRQIITPTRGALQSGPSPQGTSPRKAYSAGRAPTDASSDIHNYVAKPQHGDSFTPISASKKTNQGTPPDPSAINVVEEEEAQNAKFFQRQSQSGLSGAMGRQKQQQQRTSFSADTSQLPGEQQGEHSTAQIRSQSQYEPIQAVKSTAVKQTPPRPVEYMPLSAQQHSPAGAYRVGGTNLQQSQQYPGMPSILQRGGKQAGLNQGQEPAGYAGQRISAPHEQAYTSPDQLATMKQTPRPRGRPRGPRAPPDPAGAANISPSDVNRQGRLQGQSPNSMGSPPMSTTSSSQYGLAGGGPQQQHYSQQQQAGLAPQQYQVHQRQGYNSGGYDTSQPQSSQQQGFSSSASSTVPQRAVYPIPVTSMPMFMPKSPRHQTTARSYVPMEQPQQMPQMMPQEAQHQFGQQNSQLYTPMQVSDEHGQPPIGMYGGPSQQHLAYGNVIGSDSSVGVRNSSFDSFSEQSATGAQPLVKMKRSNRRSQQAPKVNEKPGKDDKNIIIAHVDDWEGEDYTTRCLCGMDHNDDFMIECDRCKVWQHGVCMGVTNKSVPSVYFCEECDPRPMKNTKQQAIAIQEKKRKQKMAIKEQLKFKNRRAAGRKPGVSKGKGKHSTGTKGALSGTPAAKRTSTSASSPKDYIQITENQYSRGVRALVLQTTNKGQPELQPLKQAAFTRSMFVAPNVKGLVATKAIPQGSPVIEYSGCFSLLSETGNKEKAMSQNKQNVTLIYSGFSTDGDTSNKIFVDASKVGSAARYARRSCKPNTDIRHVIHEGKLHLLLIATEDIDFSGEVTIPFDYDYRNSTTPVNCACSVMDDQFSETESCPVRQFNRSLVTGNKNSKRVSVISPASARQLSLSPARSPQVSKRAGLGRLSSGSSLDSSGKSGASSSLKFGNKQTKSAKKLSPKGSKKVGRKPGQTKSRTSESQSSSGMKSPAYKSNADEKAIVEPAKNVEKDTKDKVELGKAVSDVNSTPRRSGRTQSMSTTGFPYATAETPATGSVKSHARIASLQSESGARKRSASQSSNTSQNRSSTRLAAKVEPKIEEPSEIAGSSSRTPTKKTLNSANATPSSTAEAVKKTKVEETPPSAESKQTMSREERKMQQITASFERMEQREKYKKEKQESSATKKSSASVVSSRKSRDTENEVTAANRDNRTRESAVAPVTNNKLYGKQRTANVASDDSPVRKKPKADGTPIITRQLSNVEAAQLLTQMASGAMGDRTASGSIGNTRTTKQKVRIDIRAQFNELAQIVLSNGALDDFSLGPEYGTSSITLPSAKQKVAAKPVESKVSIDEYKRRRSQTEQNDNKKTTNDSQSTLTVKSEEGSKTPITKSNLPSSSPLRRAGLPSPPMSSGSKSTTTSFIPLSVLQKSNTSGETPSLLSPGVSVTQTSPLSIDDLKLRILGGSNVTKESVSAEPPIPSSSSTSAPVTTNNTQPKTEQTFVTVNSTEPKPKVVSTSYNPPTRMSLEERLRCKFGRPQSAASNNQGATTSQVPRRATGLRQSIGNANASQQIPPPSQLSSCPVPVSAIPPTPPSTPVETSILPPPPPPPPQSGNYRSSNSSARRW</sequence>
<feature type="compositionally biased region" description="Basic and acidic residues" evidence="6">
    <location>
        <begin position="1276"/>
        <end position="1299"/>
    </location>
</feature>
<dbReference type="Gene3D" id="3.30.40.10">
    <property type="entry name" value="Zinc/RING finger domain, C3HC4 (zinc finger)"/>
    <property type="match status" value="1"/>
</dbReference>
<feature type="compositionally biased region" description="Basic and acidic residues" evidence="6">
    <location>
        <begin position="16"/>
        <end position="26"/>
    </location>
</feature>
<dbReference type="InterPro" id="IPR013083">
    <property type="entry name" value="Znf_RING/FYVE/PHD"/>
</dbReference>
<feature type="region of interest" description="Disordered" evidence="6">
    <location>
        <begin position="1"/>
        <end position="139"/>
    </location>
</feature>
<feature type="region of interest" description="Disordered" evidence="6">
    <location>
        <begin position="525"/>
        <end position="694"/>
    </location>
</feature>
<dbReference type="InterPro" id="IPR001965">
    <property type="entry name" value="Znf_PHD"/>
</dbReference>
<feature type="compositionally biased region" description="Low complexity" evidence="6">
    <location>
        <begin position="643"/>
        <end position="661"/>
    </location>
</feature>
<feature type="region of interest" description="Disordered" evidence="6">
    <location>
        <begin position="1613"/>
        <end position="1696"/>
    </location>
</feature>
<dbReference type="PROSITE" id="PS50280">
    <property type="entry name" value="SET"/>
    <property type="match status" value="1"/>
</dbReference>
<protein>
    <submittedName>
        <fullName evidence="9">PHD-finger domain-containing protein</fullName>
    </submittedName>
</protein>
<feature type="compositionally biased region" description="Low complexity" evidence="6">
    <location>
        <begin position="1855"/>
        <end position="1864"/>
    </location>
</feature>
<dbReference type="SMART" id="SM00249">
    <property type="entry name" value="PHD"/>
    <property type="match status" value="1"/>
</dbReference>
<feature type="compositionally biased region" description="Polar residues" evidence="6">
    <location>
        <begin position="794"/>
        <end position="807"/>
    </location>
</feature>
<feature type="compositionally biased region" description="Polar residues" evidence="6">
    <location>
        <begin position="1387"/>
        <end position="1410"/>
    </location>
</feature>